<name>A0AC35UCB2_9BILA</name>
<protein>
    <submittedName>
        <fullName evidence="2">Kelch repeat protein</fullName>
    </submittedName>
</protein>
<reference evidence="2" key="1">
    <citation type="submission" date="2016-11" db="UniProtKB">
        <authorList>
            <consortium name="WormBaseParasite"/>
        </authorList>
    </citation>
    <scope>IDENTIFICATION</scope>
    <source>
        <strain evidence="2">KR3021</strain>
    </source>
</reference>
<sequence length="320" mass="36132">MVKWTASTFPDVRLTFGSDYIKVNRSAVSENCSYFLELFNANLTQVGGTPAFDKVVCFDPATLKMTQETVTIKERRCHASNKIGNTVLVYGGDNKGGILDDMEILNLETMETFDTSCKMLIPRKWFGSACVNEKIYAIGGKIKGYSDLASVERYDPEKNEWYQDAPIPVASCGFNGLAQDQVIYLTPGSETKHLMRFDPRENHWDRLTQFIVPRFYSTFVSNSEEIYICGGYSDKIHTRVSVYDIRANSLRVAKDMPVGVCLAHGTLHQNKIFVLGGSNIVNFSLVDTQATWCYDIKKDEWSELESSLPFEMSSYSITHI</sequence>
<proteinExistence type="predicted"/>
<organism evidence="1 2">
    <name type="scientific">Rhabditophanes sp. KR3021</name>
    <dbReference type="NCBI Taxonomy" id="114890"/>
    <lineage>
        <taxon>Eukaryota</taxon>
        <taxon>Metazoa</taxon>
        <taxon>Ecdysozoa</taxon>
        <taxon>Nematoda</taxon>
        <taxon>Chromadorea</taxon>
        <taxon>Rhabditida</taxon>
        <taxon>Tylenchina</taxon>
        <taxon>Panagrolaimomorpha</taxon>
        <taxon>Strongyloidoidea</taxon>
        <taxon>Alloionematidae</taxon>
        <taxon>Rhabditophanes</taxon>
    </lineage>
</organism>
<evidence type="ECO:0000313" key="1">
    <source>
        <dbReference type="Proteomes" id="UP000095286"/>
    </source>
</evidence>
<accession>A0AC35UCB2</accession>
<evidence type="ECO:0000313" key="2">
    <source>
        <dbReference type="WBParaSite" id="RSKR_0000990900.1"/>
    </source>
</evidence>
<dbReference type="WBParaSite" id="RSKR_0000990900.1">
    <property type="protein sequence ID" value="RSKR_0000990900.1"/>
    <property type="gene ID" value="RSKR_0000990900"/>
</dbReference>
<dbReference type="Proteomes" id="UP000095286">
    <property type="component" value="Unplaced"/>
</dbReference>